<comment type="caution">
    <text evidence="2">The sequence shown here is derived from an EMBL/GenBank/DDBJ whole genome shotgun (WGS) entry which is preliminary data.</text>
</comment>
<keyword evidence="3" id="KW-1185">Reference proteome</keyword>
<evidence type="ECO:0000313" key="2">
    <source>
        <dbReference type="EMBL" id="KAK1412040.1"/>
    </source>
</evidence>
<feature type="signal peptide" evidence="1">
    <location>
        <begin position="1"/>
        <end position="28"/>
    </location>
</feature>
<gene>
    <name evidence="2" type="ORF">QVD17_32992</name>
</gene>
<dbReference type="AlphaFoldDB" id="A0AAD8JW34"/>
<dbReference type="Proteomes" id="UP001229421">
    <property type="component" value="Unassembled WGS sequence"/>
</dbReference>
<keyword evidence="1" id="KW-0732">Signal</keyword>
<protein>
    <submittedName>
        <fullName evidence="2">Uncharacterized protein</fullName>
    </submittedName>
</protein>
<evidence type="ECO:0000256" key="1">
    <source>
        <dbReference type="SAM" id="SignalP"/>
    </source>
</evidence>
<feature type="chain" id="PRO_5042125953" evidence="1">
    <location>
        <begin position="29"/>
        <end position="116"/>
    </location>
</feature>
<dbReference type="EMBL" id="JAUHHV010000009">
    <property type="protein sequence ID" value="KAK1412040.1"/>
    <property type="molecule type" value="Genomic_DNA"/>
</dbReference>
<organism evidence="2 3">
    <name type="scientific">Tagetes erecta</name>
    <name type="common">African marigold</name>
    <dbReference type="NCBI Taxonomy" id="13708"/>
    <lineage>
        <taxon>Eukaryota</taxon>
        <taxon>Viridiplantae</taxon>
        <taxon>Streptophyta</taxon>
        <taxon>Embryophyta</taxon>
        <taxon>Tracheophyta</taxon>
        <taxon>Spermatophyta</taxon>
        <taxon>Magnoliopsida</taxon>
        <taxon>eudicotyledons</taxon>
        <taxon>Gunneridae</taxon>
        <taxon>Pentapetalae</taxon>
        <taxon>asterids</taxon>
        <taxon>campanulids</taxon>
        <taxon>Asterales</taxon>
        <taxon>Asteraceae</taxon>
        <taxon>Asteroideae</taxon>
        <taxon>Heliantheae alliance</taxon>
        <taxon>Tageteae</taxon>
        <taxon>Tagetes</taxon>
    </lineage>
</organism>
<proteinExistence type="predicted"/>
<evidence type="ECO:0000313" key="3">
    <source>
        <dbReference type="Proteomes" id="UP001229421"/>
    </source>
</evidence>
<accession>A0AAD8JW34</accession>
<sequence length="116" mass="13004">MVLRQPRYIVYQILLLLLTRSLVVGVDARRVRRVLNIDDGYKDLVGMLPRGIVPPSGPSPCHNILDRKRTHQAPPFLPPFVPPLVPPFVPPLVPPLPPFDFPFVPPPPPQDDIICP</sequence>
<name>A0AAD8JW34_TARER</name>
<reference evidence="2" key="1">
    <citation type="journal article" date="2023" name="bioRxiv">
        <title>Improved chromosome-level genome assembly for marigold (Tagetes erecta).</title>
        <authorList>
            <person name="Jiang F."/>
            <person name="Yuan L."/>
            <person name="Wang S."/>
            <person name="Wang H."/>
            <person name="Xu D."/>
            <person name="Wang A."/>
            <person name="Fan W."/>
        </authorList>
    </citation>
    <scope>NUCLEOTIDE SEQUENCE</scope>
    <source>
        <strain evidence="2">WSJ</strain>
        <tissue evidence="2">Leaf</tissue>
    </source>
</reference>